<dbReference type="AlphaFoldDB" id="A0AAD1UFL6"/>
<dbReference type="Gene3D" id="1.10.238.10">
    <property type="entry name" value="EF-hand"/>
    <property type="match status" value="2"/>
</dbReference>
<dbReference type="InterPro" id="IPR018247">
    <property type="entry name" value="EF_Hand_1_Ca_BS"/>
</dbReference>
<feature type="domain" description="EF-hand" evidence="2">
    <location>
        <begin position="350"/>
        <end position="385"/>
    </location>
</feature>
<dbReference type="SUPFAM" id="SSF47473">
    <property type="entry name" value="EF-hand"/>
    <property type="match status" value="1"/>
</dbReference>
<keyword evidence="4" id="KW-1185">Reference proteome</keyword>
<proteinExistence type="predicted"/>
<evidence type="ECO:0000313" key="4">
    <source>
        <dbReference type="Proteomes" id="UP001295684"/>
    </source>
</evidence>
<gene>
    <name evidence="3" type="ORF">ECRASSUSDP1_LOCUS8328</name>
</gene>
<dbReference type="CDD" id="cd00051">
    <property type="entry name" value="EFh"/>
    <property type="match status" value="2"/>
</dbReference>
<evidence type="ECO:0000313" key="3">
    <source>
        <dbReference type="EMBL" id="CAI2367051.1"/>
    </source>
</evidence>
<dbReference type="InterPro" id="IPR036300">
    <property type="entry name" value="MIR_dom_sf"/>
</dbReference>
<comment type="caution">
    <text evidence="3">The sequence shown here is derived from an EMBL/GenBank/DDBJ whole genome shotgun (WGS) entry which is preliminary data.</text>
</comment>
<dbReference type="Pfam" id="PF24569">
    <property type="entry name" value="CFAP161"/>
    <property type="match status" value="1"/>
</dbReference>
<dbReference type="Gene3D" id="2.80.10.50">
    <property type="match status" value="1"/>
</dbReference>
<dbReference type="InterPro" id="IPR055325">
    <property type="entry name" value="CF161"/>
</dbReference>
<evidence type="ECO:0000259" key="2">
    <source>
        <dbReference type="PROSITE" id="PS50222"/>
    </source>
</evidence>
<dbReference type="PANTHER" id="PTHR24274:SF1">
    <property type="entry name" value="CILIA- AND FLAGELLA-ASSOCIATED PROTEIN 161"/>
    <property type="match status" value="1"/>
</dbReference>
<dbReference type="PANTHER" id="PTHR24274">
    <property type="entry name" value="CILIA- AND FLAGELLA-ASSOCIATED PROTEIN 161"/>
    <property type="match status" value="1"/>
</dbReference>
<evidence type="ECO:0000256" key="1">
    <source>
        <dbReference type="ARBA" id="ARBA00022837"/>
    </source>
</evidence>
<dbReference type="SUPFAM" id="SSF82109">
    <property type="entry name" value="MIR domain"/>
    <property type="match status" value="1"/>
</dbReference>
<protein>
    <recommendedName>
        <fullName evidence="2">EF-hand domain-containing protein</fullName>
    </recommendedName>
</protein>
<dbReference type="GO" id="GO:0060271">
    <property type="term" value="P:cilium assembly"/>
    <property type="evidence" value="ECO:0007669"/>
    <property type="project" value="TreeGrafter"/>
</dbReference>
<dbReference type="InterPro" id="IPR011992">
    <property type="entry name" value="EF-hand-dom_pair"/>
</dbReference>
<name>A0AAD1UFL6_EUPCR</name>
<dbReference type="Pfam" id="PF13499">
    <property type="entry name" value="EF-hand_7"/>
    <property type="match status" value="1"/>
</dbReference>
<accession>A0AAD1UFL6</accession>
<feature type="domain" description="EF-hand" evidence="2">
    <location>
        <begin position="386"/>
        <end position="421"/>
    </location>
</feature>
<dbReference type="PROSITE" id="PS00018">
    <property type="entry name" value="EF_HAND_1"/>
    <property type="match status" value="3"/>
</dbReference>
<dbReference type="Proteomes" id="UP001295684">
    <property type="component" value="Unassembled WGS sequence"/>
</dbReference>
<reference evidence="3" key="1">
    <citation type="submission" date="2023-07" db="EMBL/GenBank/DDBJ databases">
        <authorList>
            <consortium name="AG Swart"/>
            <person name="Singh M."/>
            <person name="Singh A."/>
            <person name="Seah K."/>
            <person name="Emmerich C."/>
        </authorList>
    </citation>
    <scope>NUCLEOTIDE SEQUENCE</scope>
    <source>
        <strain evidence="3">DP1</strain>
    </source>
</reference>
<dbReference type="GO" id="GO:0005509">
    <property type="term" value="F:calcium ion binding"/>
    <property type="evidence" value="ECO:0007669"/>
    <property type="project" value="InterPro"/>
</dbReference>
<dbReference type="InterPro" id="IPR002048">
    <property type="entry name" value="EF_hand_dom"/>
</dbReference>
<dbReference type="PROSITE" id="PS50222">
    <property type="entry name" value="EF_HAND_2"/>
    <property type="match status" value="3"/>
</dbReference>
<dbReference type="GO" id="GO:0031514">
    <property type="term" value="C:motile cilium"/>
    <property type="evidence" value="ECO:0007669"/>
    <property type="project" value="TreeGrafter"/>
</dbReference>
<keyword evidence="1" id="KW-0106">Calcium</keyword>
<dbReference type="SMART" id="SM00054">
    <property type="entry name" value="EFh"/>
    <property type="match status" value="3"/>
</dbReference>
<organism evidence="3 4">
    <name type="scientific">Euplotes crassus</name>
    <dbReference type="NCBI Taxonomy" id="5936"/>
    <lineage>
        <taxon>Eukaryota</taxon>
        <taxon>Sar</taxon>
        <taxon>Alveolata</taxon>
        <taxon>Ciliophora</taxon>
        <taxon>Intramacronucleata</taxon>
        <taxon>Spirotrichea</taxon>
        <taxon>Hypotrichia</taxon>
        <taxon>Euplotida</taxon>
        <taxon>Euplotidae</taxon>
        <taxon>Moneuplotes</taxon>
    </lineage>
</organism>
<sequence>MNFTPQQLSGGGKYSHKTRVGNWYEDFEEREERMKKYIKEKEESKLAVTKTQQKFAGSFKKVPHSYSADGYLRYGDKVMLLNKKTEGYLVFDMGDKIVTHDEAYANTTSKKATEASARNIFQLNKADDDSDEIIRYGDKIRIQANKFMTGKNLYLHSCQISPLCYARFSRHQEVCMHIKKIYNTVWTVEPVDPLKKKIDHGKPVPANSAITIKHCSTGELLASDLIDYRNDFGLEYEVCVHNNATKNKSQNLALESAGAIASDSATKFLHDQNVWMFCTSSDPKAAEEVEEEMKYTVDDLLKDIKNKLLERGSYGIRGLARQFKILDNDGGRKLDLKEFQDGMLDFGFTLTDEQAQLCLKKFDRDGDGHVNFDEFLRYLKGDINEFRENLIKLAYDKLDINKDGQVTLEDIAKLYDASHHPDVISKNKTEEQVYEEFMSQWDTQVADGIVTFDEFVEYFKDVSASIDTDEYFEVMIRNAWGI</sequence>
<feature type="domain" description="EF-hand" evidence="2">
    <location>
        <begin position="314"/>
        <end position="349"/>
    </location>
</feature>
<dbReference type="EMBL" id="CAMPGE010008144">
    <property type="protein sequence ID" value="CAI2367051.1"/>
    <property type="molecule type" value="Genomic_DNA"/>
</dbReference>